<organism evidence="1 2">
    <name type="scientific">Heterorhabditis bacteriophora</name>
    <name type="common">Entomopathogenic nematode worm</name>
    <dbReference type="NCBI Taxonomy" id="37862"/>
    <lineage>
        <taxon>Eukaryota</taxon>
        <taxon>Metazoa</taxon>
        <taxon>Ecdysozoa</taxon>
        <taxon>Nematoda</taxon>
        <taxon>Chromadorea</taxon>
        <taxon>Rhabditida</taxon>
        <taxon>Rhabditina</taxon>
        <taxon>Rhabditomorpha</taxon>
        <taxon>Strongyloidea</taxon>
        <taxon>Heterorhabditidae</taxon>
        <taxon>Heterorhabditis</taxon>
    </lineage>
</organism>
<proteinExistence type="predicted"/>
<keyword evidence="1" id="KW-1185">Reference proteome</keyword>
<name>A0A1I7XFZ5_HETBA</name>
<evidence type="ECO:0000313" key="1">
    <source>
        <dbReference type="Proteomes" id="UP000095283"/>
    </source>
</evidence>
<accession>A0A1I7XFZ5</accession>
<dbReference type="WBParaSite" id="Hba_16404">
    <property type="protein sequence ID" value="Hba_16404"/>
    <property type="gene ID" value="Hba_16404"/>
</dbReference>
<dbReference type="Proteomes" id="UP000095283">
    <property type="component" value="Unplaced"/>
</dbReference>
<dbReference type="AlphaFoldDB" id="A0A1I7XFZ5"/>
<protein>
    <submittedName>
        <fullName evidence="2">Ovule protein</fullName>
    </submittedName>
</protein>
<reference evidence="2" key="1">
    <citation type="submission" date="2016-11" db="UniProtKB">
        <authorList>
            <consortium name="WormBaseParasite"/>
        </authorList>
    </citation>
    <scope>IDENTIFICATION</scope>
</reference>
<sequence length="61" mass="6758">MLGNLFLLQVYKQVSTILVGLPKYHPTKLNQLQSFIILSSHIAREDEPGGCACAKFIVVDV</sequence>
<evidence type="ECO:0000313" key="2">
    <source>
        <dbReference type="WBParaSite" id="Hba_16404"/>
    </source>
</evidence>